<dbReference type="EMBL" id="LRGB01007290">
    <property type="protein sequence ID" value="KZS01237.1"/>
    <property type="molecule type" value="Genomic_DNA"/>
</dbReference>
<protein>
    <recommendedName>
        <fullName evidence="4">Secreted protein</fullName>
    </recommendedName>
</protein>
<comment type="caution">
    <text evidence="2">The sequence shown here is derived from an EMBL/GenBank/DDBJ whole genome shotgun (WGS) entry which is preliminary data.</text>
</comment>
<proteinExistence type="predicted"/>
<sequence length="81" mass="8795">MTARVWTLALLSVIVVVELAWPSLTMRAKARAREPKAGSRERSARVESCVFVYTVGAGRSPPFPSFSGTEFVCVCVASYIA</sequence>
<keyword evidence="3" id="KW-1185">Reference proteome</keyword>
<evidence type="ECO:0000256" key="1">
    <source>
        <dbReference type="SAM" id="SignalP"/>
    </source>
</evidence>
<name>A0A164IGQ2_9CRUS</name>
<evidence type="ECO:0000313" key="2">
    <source>
        <dbReference type="EMBL" id="KZS01237.1"/>
    </source>
</evidence>
<reference evidence="2 3" key="1">
    <citation type="submission" date="2016-03" db="EMBL/GenBank/DDBJ databases">
        <title>EvidentialGene: Evidence-directed Construction of Genes on Genomes.</title>
        <authorList>
            <person name="Gilbert D.G."/>
            <person name="Choi J.-H."/>
            <person name="Mockaitis K."/>
            <person name="Colbourne J."/>
            <person name="Pfrender M."/>
        </authorList>
    </citation>
    <scope>NUCLEOTIDE SEQUENCE [LARGE SCALE GENOMIC DNA]</scope>
    <source>
        <strain evidence="2 3">Xinb3</strain>
        <tissue evidence="2">Complete organism</tissue>
    </source>
</reference>
<evidence type="ECO:0000313" key="3">
    <source>
        <dbReference type="Proteomes" id="UP000076858"/>
    </source>
</evidence>
<dbReference type="Proteomes" id="UP000076858">
    <property type="component" value="Unassembled WGS sequence"/>
</dbReference>
<gene>
    <name evidence="2" type="ORF">APZ42_002160</name>
</gene>
<feature type="signal peptide" evidence="1">
    <location>
        <begin position="1"/>
        <end position="22"/>
    </location>
</feature>
<evidence type="ECO:0008006" key="4">
    <source>
        <dbReference type="Google" id="ProtNLM"/>
    </source>
</evidence>
<dbReference type="AlphaFoldDB" id="A0A164IGQ2"/>
<accession>A0A164IGQ2</accession>
<feature type="chain" id="PRO_5007850755" description="Secreted protein" evidence="1">
    <location>
        <begin position="23"/>
        <end position="81"/>
    </location>
</feature>
<keyword evidence="1" id="KW-0732">Signal</keyword>
<organism evidence="2 3">
    <name type="scientific">Daphnia magna</name>
    <dbReference type="NCBI Taxonomy" id="35525"/>
    <lineage>
        <taxon>Eukaryota</taxon>
        <taxon>Metazoa</taxon>
        <taxon>Ecdysozoa</taxon>
        <taxon>Arthropoda</taxon>
        <taxon>Crustacea</taxon>
        <taxon>Branchiopoda</taxon>
        <taxon>Diplostraca</taxon>
        <taxon>Cladocera</taxon>
        <taxon>Anomopoda</taxon>
        <taxon>Daphniidae</taxon>
        <taxon>Daphnia</taxon>
    </lineage>
</organism>